<evidence type="ECO:0000313" key="17">
    <source>
        <dbReference type="EMBL" id="HGQ55670.1"/>
    </source>
</evidence>
<evidence type="ECO:0000256" key="3">
    <source>
        <dbReference type="ARBA" id="ARBA00022723"/>
    </source>
</evidence>
<dbReference type="PROSITE" id="PS51068">
    <property type="entry name" value="FPG_CAT"/>
    <property type="match status" value="1"/>
</dbReference>
<keyword evidence="7" id="KW-0862">Zinc</keyword>
<keyword evidence="11" id="KW-0511">Multifunctional enzyme</keyword>
<dbReference type="AlphaFoldDB" id="A0A7V4FFQ4"/>
<evidence type="ECO:0000256" key="6">
    <source>
        <dbReference type="ARBA" id="ARBA00022801"/>
    </source>
</evidence>
<comment type="catalytic activity">
    <reaction evidence="1">
        <text>Hydrolysis of DNA containing ring-opened 7-methylguanine residues, releasing 2,6-diamino-4-hydroxy-5-(N-methyl)formamidopyrimidine.</text>
        <dbReference type="EC" id="3.2.2.23"/>
    </reaction>
</comment>
<evidence type="ECO:0000256" key="7">
    <source>
        <dbReference type="ARBA" id="ARBA00022833"/>
    </source>
</evidence>
<dbReference type="GO" id="GO:0008534">
    <property type="term" value="F:oxidized purine nucleobase lesion DNA N-glycosylase activity"/>
    <property type="evidence" value="ECO:0007669"/>
    <property type="project" value="UniProtKB-EC"/>
</dbReference>
<keyword evidence="14" id="KW-0812">Transmembrane</keyword>
<comment type="similarity">
    <text evidence="2">Belongs to the FPG family.</text>
</comment>
<dbReference type="SMART" id="SM01232">
    <property type="entry name" value="H2TH"/>
    <property type="match status" value="1"/>
</dbReference>
<keyword evidence="14" id="KW-0472">Membrane</keyword>
<dbReference type="GO" id="GO:0006284">
    <property type="term" value="P:base-excision repair"/>
    <property type="evidence" value="ECO:0007669"/>
    <property type="project" value="InterPro"/>
</dbReference>
<organism evidence="17">
    <name type="scientific">candidate division WOR-3 bacterium</name>
    <dbReference type="NCBI Taxonomy" id="2052148"/>
    <lineage>
        <taxon>Bacteria</taxon>
        <taxon>Bacteria division WOR-3</taxon>
    </lineage>
</organism>
<keyword evidence="8" id="KW-0238">DNA-binding</keyword>
<feature type="domain" description="FPG-type" evidence="15">
    <location>
        <begin position="205"/>
        <end position="239"/>
    </location>
</feature>
<dbReference type="PANTHER" id="PTHR22993:SF9">
    <property type="entry name" value="FORMAMIDOPYRIMIDINE-DNA GLYCOSYLASE"/>
    <property type="match status" value="1"/>
</dbReference>
<evidence type="ECO:0000256" key="1">
    <source>
        <dbReference type="ARBA" id="ARBA00001668"/>
    </source>
</evidence>
<keyword evidence="9" id="KW-0234">DNA repair</keyword>
<dbReference type="InterPro" id="IPR035937">
    <property type="entry name" value="FPG_N"/>
</dbReference>
<evidence type="ECO:0000256" key="13">
    <source>
        <dbReference type="PROSITE-ProRule" id="PRU00391"/>
    </source>
</evidence>
<evidence type="ECO:0000256" key="9">
    <source>
        <dbReference type="ARBA" id="ARBA00023204"/>
    </source>
</evidence>
<gene>
    <name evidence="17" type="ORF">ENU28_04320</name>
</gene>
<name>A0A7V4FFQ4_UNCW3</name>
<evidence type="ECO:0008006" key="18">
    <source>
        <dbReference type="Google" id="ProtNLM"/>
    </source>
</evidence>
<protein>
    <recommendedName>
        <fullName evidence="18">DNA-(apurinic or apyrimidinic site) lyase</fullName>
    </recommendedName>
</protein>
<evidence type="ECO:0000256" key="11">
    <source>
        <dbReference type="ARBA" id="ARBA00023268"/>
    </source>
</evidence>
<dbReference type="GO" id="GO:0003906">
    <property type="term" value="F:DNA-(apurinic or apyrimidinic site) endonuclease activity"/>
    <property type="evidence" value="ECO:0007669"/>
    <property type="project" value="InterPro"/>
</dbReference>
<evidence type="ECO:0000256" key="12">
    <source>
        <dbReference type="ARBA" id="ARBA00023295"/>
    </source>
</evidence>
<dbReference type="GO" id="GO:0008270">
    <property type="term" value="F:zinc ion binding"/>
    <property type="evidence" value="ECO:0007669"/>
    <property type="project" value="UniProtKB-KW"/>
</dbReference>
<proteinExistence type="inferred from homology"/>
<sequence>MEGPGVYLIKEKLSFLKGKIPIMVSGNTKEKKELLIGKKVLDVKSMGKYLILEFDSFYLVIHFLMYGSFRINQKRKGKKERLSLKFKDTVLNFYNTSVKIIEKDNFRYDPTIDIMSKEFDKLKTKEMVKNSDDFICDLLLNQNIFAGIGNIIKNEALFRAKIHPLSIGKNIPSEDIDKLIQESLSFSYDFYLVRKKNLRLKEKLVIYGKKFCPNCQTRINIKYLGKTKRRTYFCETCQRLF</sequence>
<dbReference type="SUPFAM" id="SSF81624">
    <property type="entry name" value="N-terminal domain of MutM-like DNA repair proteins"/>
    <property type="match status" value="1"/>
</dbReference>
<dbReference type="SUPFAM" id="SSF46946">
    <property type="entry name" value="S13-like H2TH domain"/>
    <property type="match status" value="1"/>
</dbReference>
<dbReference type="InterPro" id="IPR000214">
    <property type="entry name" value="Znf_DNA_glyclase/AP_lyase"/>
</dbReference>
<dbReference type="InterPro" id="IPR010979">
    <property type="entry name" value="Ribosomal_uS13-like_H2TH"/>
</dbReference>
<keyword evidence="4" id="KW-0227">DNA damage</keyword>
<comment type="caution">
    <text evidence="17">The sequence shown here is derived from an EMBL/GenBank/DDBJ whole genome shotgun (WGS) entry which is preliminary data.</text>
</comment>
<keyword evidence="5 13" id="KW-0863">Zinc-finger</keyword>
<dbReference type="Pfam" id="PF01149">
    <property type="entry name" value="Fapy_DNA_glyco"/>
    <property type="match status" value="1"/>
</dbReference>
<keyword evidence="10" id="KW-0456">Lyase</keyword>
<evidence type="ECO:0000256" key="8">
    <source>
        <dbReference type="ARBA" id="ARBA00023125"/>
    </source>
</evidence>
<dbReference type="Gene3D" id="3.20.190.10">
    <property type="entry name" value="MutM-like, N-terminal"/>
    <property type="match status" value="1"/>
</dbReference>
<evidence type="ECO:0000259" key="15">
    <source>
        <dbReference type="PROSITE" id="PS51066"/>
    </source>
</evidence>
<evidence type="ECO:0000256" key="2">
    <source>
        <dbReference type="ARBA" id="ARBA00009409"/>
    </source>
</evidence>
<dbReference type="PROSITE" id="PS51066">
    <property type="entry name" value="ZF_FPG_2"/>
    <property type="match status" value="1"/>
</dbReference>
<accession>A0A7V4FFQ4</accession>
<dbReference type="GO" id="GO:0003684">
    <property type="term" value="F:damaged DNA binding"/>
    <property type="evidence" value="ECO:0007669"/>
    <property type="project" value="InterPro"/>
</dbReference>
<evidence type="ECO:0000259" key="16">
    <source>
        <dbReference type="PROSITE" id="PS51068"/>
    </source>
</evidence>
<dbReference type="GO" id="GO:0016829">
    <property type="term" value="F:lyase activity"/>
    <property type="evidence" value="ECO:0007669"/>
    <property type="project" value="UniProtKB-KW"/>
</dbReference>
<dbReference type="Gene3D" id="1.10.8.50">
    <property type="match status" value="1"/>
</dbReference>
<keyword evidence="12" id="KW-0326">Glycosidase</keyword>
<keyword evidence="6" id="KW-0378">Hydrolase</keyword>
<keyword evidence="3" id="KW-0479">Metal-binding</keyword>
<evidence type="ECO:0000256" key="10">
    <source>
        <dbReference type="ARBA" id="ARBA00023239"/>
    </source>
</evidence>
<reference evidence="17" key="1">
    <citation type="journal article" date="2020" name="mSystems">
        <title>Genome- and Community-Level Interaction Insights into Carbon Utilization and Element Cycling Functions of Hydrothermarchaeota in Hydrothermal Sediment.</title>
        <authorList>
            <person name="Zhou Z."/>
            <person name="Liu Y."/>
            <person name="Xu W."/>
            <person name="Pan J."/>
            <person name="Luo Z.H."/>
            <person name="Li M."/>
        </authorList>
    </citation>
    <scope>NUCLEOTIDE SEQUENCE [LARGE SCALE GENOMIC DNA]</scope>
    <source>
        <strain evidence="17">SpSt-655</strain>
    </source>
</reference>
<evidence type="ECO:0000256" key="14">
    <source>
        <dbReference type="SAM" id="Phobius"/>
    </source>
</evidence>
<dbReference type="Pfam" id="PF06831">
    <property type="entry name" value="H2TH"/>
    <property type="match status" value="1"/>
</dbReference>
<dbReference type="EMBL" id="DTBX01000151">
    <property type="protein sequence ID" value="HGQ55670.1"/>
    <property type="molecule type" value="Genomic_DNA"/>
</dbReference>
<dbReference type="SMART" id="SM00898">
    <property type="entry name" value="Fapy_DNA_glyco"/>
    <property type="match status" value="1"/>
</dbReference>
<feature type="domain" description="Formamidopyrimidine-DNA glycosylase catalytic" evidence="16">
    <location>
        <begin position="1"/>
        <end position="93"/>
    </location>
</feature>
<evidence type="ECO:0000256" key="5">
    <source>
        <dbReference type="ARBA" id="ARBA00022771"/>
    </source>
</evidence>
<dbReference type="InterPro" id="IPR012319">
    <property type="entry name" value="FPG_cat"/>
</dbReference>
<dbReference type="PANTHER" id="PTHR22993">
    <property type="entry name" value="FORMAMIDOPYRIMIDINE-DNA GLYCOSYLASE"/>
    <property type="match status" value="1"/>
</dbReference>
<dbReference type="InterPro" id="IPR015886">
    <property type="entry name" value="H2TH_FPG"/>
</dbReference>
<keyword evidence="14" id="KW-1133">Transmembrane helix</keyword>
<feature type="transmembrane region" description="Helical" evidence="14">
    <location>
        <begin position="49"/>
        <end position="69"/>
    </location>
</feature>
<evidence type="ECO:0000256" key="4">
    <source>
        <dbReference type="ARBA" id="ARBA00022763"/>
    </source>
</evidence>